<proteinExistence type="predicted"/>
<evidence type="ECO:0000313" key="2">
    <source>
        <dbReference type="Proteomes" id="UP000237347"/>
    </source>
</evidence>
<organism evidence="1 2">
    <name type="scientific">Quercus suber</name>
    <name type="common">Cork oak</name>
    <dbReference type="NCBI Taxonomy" id="58331"/>
    <lineage>
        <taxon>Eukaryota</taxon>
        <taxon>Viridiplantae</taxon>
        <taxon>Streptophyta</taxon>
        <taxon>Embryophyta</taxon>
        <taxon>Tracheophyta</taxon>
        <taxon>Spermatophyta</taxon>
        <taxon>Magnoliopsida</taxon>
        <taxon>eudicotyledons</taxon>
        <taxon>Gunneridae</taxon>
        <taxon>Pentapetalae</taxon>
        <taxon>rosids</taxon>
        <taxon>fabids</taxon>
        <taxon>Fagales</taxon>
        <taxon>Fagaceae</taxon>
        <taxon>Quercus</taxon>
    </lineage>
</organism>
<accession>A0AAW0LG14</accession>
<gene>
    <name evidence="1" type="ORF">CFP56_001981</name>
</gene>
<protein>
    <submittedName>
        <fullName evidence="1">Uncharacterized protein</fullName>
    </submittedName>
</protein>
<evidence type="ECO:0000313" key="1">
    <source>
        <dbReference type="EMBL" id="KAK7849889.1"/>
    </source>
</evidence>
<comment type="caution">
    <text evidence="1">The sequence shown here is derived from an EMBL/GenBank/DDBJ whole genome shotgun (WGS) entry which is preliminary data.</text>
</comment>
<dbReference type="EMBL" id="PKMF04000107">
    <property type="protein sequence ID" value="KAK7849889.1"/>
    <property type="molecule type" value="Genomic_DNA"/>
</dbReference>
<name>A0AAW0LG14_QUESU</name>
<dbReference type="AlphaFoldDB" id="A0AAW0LG14"/>
<dbReference type="Proteomes" id="UP000237347">
    <property type="component" value="Unassembled WGS sequence"/>
</dbReference>
<reference evidence="1 2" key="1">
    <citation type="journal article" date="2018" name="Sci. Data">
        <title>The draft genome sequence of cork oak.</title>
        <authorList>
            <person name="Ramos A.M."/>
            <person name="Usie A."/>
            <person name="Barbosa P."/>
            <person name="Barros P.M."/>
            <person name="Capote T."/>
            <person name="Chaves I."/>
            <person name="Simoes F."/>
            <person name="Abreu I."/>
            <person name="Carrasquinho I."/>
            <person name="Faro C."/>
            <person name="Guimaraes J.B."/>
            <person name="Mendonca D."/>
            <person name="Nobrega F."/>
            <person name="Rodrigues L."/>
            <person name="Saibo N.J.M."/>
            <person name="Varela M.C."/>
            <person name="Egas C."/>
            <person name="Matos J."/>
            <person name="Miguel C.M."/>
            <person name="Oliveira M.M."/>
            <person name="Ricardo C.P."/>
            <person name="Goncalves S."/>
        </authorList>
    </citation>
    <scope>NUCLEOTIDE SEQUENCE [LARGE SCALE GENOMIC DNA]</scope>
    <source>
        <strain evidence="2">cv. HL8</strain>
    </source>
</reference>
<keyword evidence="2" id="KW-1185">Reference proteome</keyword>
<sequence length="61" mass="6838">MNVEQCFGIAKHYLIVVGIDGQTMEVFVTANQSPSQYYTAPTLQQFSNIKAIILPHHLFPS</sequence>